<feature type="domain" description="SAP" evidence="9">
    <location>
        <begin position="789"/>
        <end position="823"/>
    </location>
</feature>
<evidence type="ECO:0000256" key="3">
    <source>
        <dbReference type="ARBA" id="ARBA00022741"/>
    </source>
</evidence>
<dbReference type="GO" id="GO:0003777">
    <property type="term" value="F:microtubule motor activity"/>
    <property type="evidence" value="ECO:0007669"/>
    <property type="project" value="InterPro"/>
</dbReference>
<evidence type="ECO:0000259" key="9">
    <source>
        <dbReference type="PROSITE" id="PS50800"/>
    </source>
</evidence>
<dbReference type="GO" id="GO:0005524">
    <property type="term" value="F:ATP binding"/>
    <property type="evidence" value="ECO:0007669"/>
    <property type="project" value="UniProtKB-UniRule"/>
</dbReference>
<evidence type="ECO:0000313" key="10">
    <source>
        <dbReference type="EMBL" id="CAH0380093.1"/>
    </source>
</evidence>
<keyword evidence="11" id="KW-1185">Reference proteome</keyword>
<feature type="region of interest" description="Disordered" evidence="7">
    <location>
        <begin position="509"/>
        <end position="528"/>
    </location>
</feature>
<feature type="region of interest" description="Disordered" evidence="7">
    <location>
        <begin position="967"/>
        <end position="1015"/>
    </location>
</feature>
<feature type="region of interest" description="Disordered" evidence="7">
    <location>
        <begin position="546"/>
        <end position="566"/>
    </location>
</feature>
<dbReference type="GO" id="GO:0008017">
    <property type="term" value="F:microtubule binding"/>
    <property type="evidence" value="ECO:0007669"/>
    <property type="project" value="InterPro"/>
</dbReference>
<keyword evidence="3 6" id="KW-0547">Nucleotide-binding</keyword>
<gene>
    <name evidence="10" type="ORF">PECAL_6P17320</name>
</gene>
<dbReference type="Proteomes" id="UP000789595">
    <property type="component" value="Unassembled WGS sequence"/>
</dbReference>
<dbReference type="InterPro" id="IPR036361">
    <property type="entry name" value="SAP_dom_sf"/>
</dbReference>
<dbReference type="Gene3D" id="1.10.720.30">
    <property type="entry name" value="SAP domain"/>
    <property type="match status" value="1"/>
</dbReference>
<dbReference type="InterPro" id="IPR001752">
    <property type="entry name" value="Kinesin_motor_dom"/>
</dbReference>
<dbReference type="GO" id="GO:0005875">
    <property type="term" value="C:microtubule associated complex"/>
    <property type="evidence" value="ECO:0007669"/>
    <property type="project" value="TreeGrafter"/>
</dbReference>
<dbReference type="PRINTS" id="PR00380">
    <property type="entry name" value="KINESINHEAVY"/>
</dbReference>
<feature type="compositionally biased region" description="Basic and acidic residues" evidence="7">
    <location>
        <begin position="593"/>
        <end position="611"/>
    </location>
</feature>
<feature type="binding site" evidence="6">
    <location>
        <begin position="105"/>
        <end position="112"/>
    </location>
    <ligand>
        <name>ATP</name>
        <dbReference type="ChEBI" id="CHEBI:30616"/>
    </ligand>
</feature>
<dbReference type="InterPro" id="IPR019821">
    <property type="entry name" value="Kinesin_motor_CS"/>
</dbReference>
<dbReference type="GO" id="GO:0007018">
    <property type="term" value="P:microtubule-based movement"/>
    <property type="evidence" value="ECO:0007669"/>
    <property type="project" value="InterPro"/>
</dbReference>
<dbReference type="Gene3D" id="3.40.850.10">
    <property type="entry name" value="Kinesin motor domain"/>
    <property type="match status" value="1"/>
</dbReference>
<evidence type="ECO:0000256" key="7">
    <source>
        <dbReference type="SAM" id="MobiDB-lite"/>
    </source>
</evidence>
<feature type="region of interest" description="Disordered" evidence="7">
    <location>
        <begin position="711"/>
        <end position="794"/>
    </location>
</feature>
<dbReference type="EMBL" id="CAKKNE010000006">
    <property type="protein sequence ID" value="CAH0380093.1"/>
    <property type="molecule type" value="Genomic_DNA"/>
</dbReference>
<dbReference type="InterPro" id="IPR027417">
    <property type="entry name" value="P-loop_NTPase"/>
</dbReference>
<evidence type="ECO:0000259" key="8">
    <source>
        <dbReference type="PROSITE" id="PS50067"/>
    </source>
</evidence>
<evidence type="ECO:0000256" key="6">
    <source>
        <dbReference type="PROSITE-ProRule" id="PRU00283"/>
    </source>
</evidence>
<comment type="similarity">
    <text evidence="6">Belongs to the TRAFAC class myosin-kinesin ATPase superfamily. Kinesin family.</text>
</comment>
<feature type="compositionally biased region" description="Low complexity" evidence="7">
    <location>
        <begin position="1"/>
        <end position="26"/>
    </location>
</feature>
<evidence type="ECO:0000313" key="11">
    <source>
        <dbReference type="Proteomes" id="UP000789595"/>
    </source>
</evidence>
<accession>A0A8J2T0P3</accession>
<dbReference type="CDD" id="cd00106">
    <property type="entry name" value="KISc"/>
    <property type="match status" value="1"/>
</dbReference>
<keyword evidence="4 6" id="KW-0067">ATP-binding</keyword>
<dbReference type="SUPFAM" id="SSF68906">
    <property type="entry name" value="SAP domain"/>
    <property type="match status" value="1"/>
</dbReference>
<organism evidence="10 11">
    <name type="scientific">Pelagomonas calceolata</name>
    <dbReference type="NCBI Taxonomy" id="35677"/>
    <lineage>
        <taxon>Eukaryota</taxon>
        <taxon>Sar</taxon>
        <taxon>Stramenopiles</taxon>
        <taxon>Ochrophyta</taxon>
        <taxon>Pelagophyceae</taxon>
        <taxon>Pelagomonadales</taxon>
        <taxon>Pelagomonadaceae</taxon>
        <taxon>Pelagomonas</taxon>
    </lineage>
</organism>
<feature type="compositionally biased region" description="Low complexity" evidence="7">
    <location>
        <begin position="911"/>
        <end position="938"/>
    </location>
</feature>
<feature type="region of interest" description="Disordered" evidence="7">
    <location>
        <begin position="593"/>
        <end position="621"/>
    </location>
</feature>
<proteinExistence type="inferred from homology"/>
<dbReference type="SUPFAM" id="SSF52540">
    <property type="entry name" value="P-loop containing nucleoside triphosphate hydrolases"/>
    <property type="match status" value="1"/>
</dbReference>
<comment type="subcellular location">
    <subcellularLocation>
        <location evidence="1">Cytoplasm</location>
    </subcellularLocation>
</comment>
<dbReference type="InterPro" id="IPR027640">
    <property type="entry name" value="Kinesin-like_fam"/>
</dbReference>
<dbReference type="GO" id="GO:0051231">
    <property type="term" value="P:spindle elongation"/>
    <property type="evidence" value="ECO:0007669"/>
    <property type="project" value="TreeGrafter"/>
</dbReference>
<dbReference type="PROSITE" id="PS50067">
    <property type="entry name" value="KINESIN_MOTOR_2"/>
    <property type="match status" value="1"/>
</dbReference>
<dbReference type="PROSITE" id="PS50800">
    <property type="entry name" value="SAP"/>
    <property type="match status" value="1"/>
</dbReference>
<feature type="compositionally biased region" description="Acidic residues" evidence="7">
    <location>
        <begin position="981"/>
        <end position="993"/>
    </location>
</feature>
<feature type="domain" description="Kinesin motor" evidence="8">
    <location>
        <begin position="30"/>
        <end position="345"/>
    </location>
</feature>
<sequence length="1084" mass="116725">MAAEQEQDAPAAPAADAAPEEAPAAAPRERVRVAVRVRPLTEGAKRATACAKNKLKLKTAHDEKAFKFDVVFDEAATQDRVYAHTAQKLVERVFDGRNATIMAYGQTGSGKTYTMGEPLDMLSSSGDGVIARALQDVFERCRALKDCTVGLSYLEVYNEAVYDLLALDEEPLTVREDASGSVVVPGLTESDVSNIGDAGRLLHRGALRRRTGATKMNDRSSRSHALLQVRVRRANGSVGKLVLVDLAGSERAARTQAQGQRLREGIEINKGLLALGNVVAALASNEEGKGTRKHAPFRDSKLTRLLKDSLGGTASTWVVACVSPRTDDAEETVNTLRYASRARSIANTAVRHNIAETPEQLLIAALRRENAELRAQLSGEGKVVKESDHDALYDARRKQRCAEAALVAAKAEALAATMQADRARLSSGKDVDVVAQLREELAACRRQLASREPGAPAPDSAEAQQVAAITTLKAEEKRMGELRQQFAEAVSSLDAEVAFLEQAREKAERDLTDALSRKKTDDFSRRREEALRDALDRRRRDLEAKRRELKSTKQEASRVEGLRRRAEAEAASLRAKADVLRRQRVDAVNKLRSETSQRLQEKRTAAHELMRAQRTGTKSQAEITRLKAQHAREAHVLRRRCDEAQARAKRLPESKSSDLKHLAQRLDAHIQHAVEKSKAGASVQAYAPTSAADARLALRWYHDRLVKAELRAPPAPPETRAAAKEKVRPRGQILQPSRRQAHLFRPRQQVSSGSEFEASSSEEDDEEEETQHVTRRRKKPPVALTGDGLDGLTVPQLKDKLRPLQLKLAGRKSELVARLRAHYASSDGSEALNALVAADAAVAPGFRVLAPPPGDTGAAPAAAPEEPVVPAEPAAAAPVDAAASEESAPEAAAEEPSTAEETEDTAKATRRAALAARRAAVAARRAAAAPSVDAEPAAAAPPPPEVKRVPRLSSVLASISLATGAVAEAAAARAPRREVTAEDDAADELDYAGDDARPPPPPPPPQDEETGERVVAPACRRSWLASDGLSFAASGTAATRRLSAVSAAFPSPRLCQPAANVEPGPAKQLVPKRAGRKAFGVVNR</sequence>
<keyword evidence="2" id="KW-0963">Cytoplasm</keyword>
<dbReference type="PANTHER" id="PTHR47969">
    <property type="entry name" value="CHROMOSOME-ASSOCIATED KINESIN KIF4A-RELATED"/>
    <property type="match status" value="1"/>
</dbReference>
<evidence type="ECO:0000256" key="2">
    <source>
        <dbReference type="ARBA" id="ARBA00022490"/>
    </source>
</evidence>
<evidence type="ECO:0008006" key="12">
    <source>
        <dbReference type="Google" id="ProtNLM"/>
    </source>
</evidence>
<dbReference type="Pfam" id="PF02037">
    <property type="entry name" value="SAP"/>
    <property type="match status" value="1"/>
</dbReference>
<dbReference type="SMART" id="SM00513">
    <property type="entry name" value="SAP"/>
    <property type="match status" value="1"/>
</dbReference>
<dbReference type="PANTHER" id="PTHR47969:SF15">
    <property type="entry name" value="CHROMOSOME-ASSOCIATED KINESIN KIF4A-RELATED"/>
    <property type="match status" value="1"/>
</dbReference>
<dbReference type="GO" id="GO:0005737">
    <property type="term" value="C:cytoplasm"/>
    <property type="evidence" value="ECO:0007669"/>
    <property type="project" value="UniProtKB-SubCell"/>
</dbReference>
<dbReference type="GO" id="GO:0007052">
    <property type="term" value="P:mitotic spindle organization"/>
    <property type="evidence" value="ECO:0007669"/>
    <property type="project" value="TreeGrafter"/>
</dbReference>
<evidence type="ECO:0000256" key="1">
    <source>
        <dbReference type="ARBA" id="ARBA00004496"/>
    </source>
</evidence>
<reference evidence="10" key="1">
    <citation type="submission" date="2021-11" db="EMBL/GenBank/DDBJ databases">
        <authorList>
            <consortium name="Genoscope - CEA"/>
            <person name="William W."/>
        </authorList>
    </citation>
    <scope>NUCLEOTIDE SEQUENCE</scope>
</reference>
<feature type="compositionally biased region" description="Acidic residues" evidence="7">
    <location>
        <begin position="760"/>
        <end position="769"/>
    </location>
</feature>
<comment type="caution">
    <text evidence="10">The sequence shown here is derived from an EMBL/GenBank/DDBJ whole genome shotgun (WGS) entry which is preliminary data.</text>
</comment>
<dbReference type="InterPro" id="IPR003034">
    <property type="entry name" value="SAP_dom"/>
</dbReference>
<name>A0A8J2T0P3_9STRA</name>
<protein>
    <recommendedName>
        <fullName evidence="12">Kinesin-like protein</fullName>
    </recommendedName>
</protein>
<evidence type="ECO:0000256" key="5">
    <source>
        <dbReference type="ARBA" id="ARBA00023054"/>
    </source>
</evidence>
<keyword evidence="5" id="KW-0175">Coiled coil</keyword>
<evidence type="ECO:0000256" key="4">
    <source>
        <dbReference type="ARBA" id="ARBA00022840"/>
    </source>
</evidence>
<dbReference type="Pfam" id="PF00225">
    <property type="entry name" value="Kinesin"/>
    <property type="match status" value="1"/>
</dbReference>
<feature type="region of interest" description="Disordered" evidence="7">
    <location>
        <begin position="853"/>
        <end position="948"/>
    </location>
</feature>
<dbReference type="InterPro" id="IPR036961">
    <property type="entry name" value="Kinesin_motor_dom_sf"/>
</dbReference>
<feature type="compositionally biased region" description="Low complexity" evidence="7">
    <location>
        <begin position="855"/>
        <end position="896"/>
    </location>
</feature>
<dbReference type="AlphaFoldDB" id="A0A8J2T0P3"/>
<dbReference type="SMART" id="SM00129">
    <property type="entry name" value="KISc"/>
    <property type="match status" value="1"/>
</dbReference>
<keyword evidence="6" id="KW-0505">Motor protein</keyword>
<feature type="region of interest" description="Disordered" evidence="7">
    <location>
        <begin position="1"/>
        <end position="28"/>
    </location>
</feature>
<dbReference type="PROSITE" id="PS00411">
    <property type="entry name" value="KINESIN_MOTOR_1"/>
    <property type="match status" value="1"/>
</dbReference>
<dbReference type="OrthoDB" id="3176171at2759"/>